<gene>
    <name evidence="1" type="ORF">LCGC14_1633640</name>
</gene>
<reference evidence="1" key="1">
    <citation type="journal article" date="2015" name="Nature">
        <title>Complex archaea that bridge the gap between prokaryotes and eukaryotes.</title>
        <authorList>
            <person name="Spang A."/>
            <person name="Saw J.H."/>
            <person name="Jorgensen S.L."/>
            <person name="Zaremba-Niedzwiedzka K."/>
            <person name="Martijn J."/>
            <person name="Lind A.E."/>
            <person name="van Eijk R."/>
            <person name="Schleper C."/>
            <person name="Guy L."/>
            <person name="Ettema T.J."/>
        </authorList>
    </citation>
    <scope>NUCLEOTIDE SEQUENCE</scope>
</reference>
<accession>A0A0F9IP65</accession>
<name>A0A0F9IP65_9ZZZZ</name>
<dbReference type="EMBL" id="LAZR01013513">
    <property type="protein sequence ID" value="KKM21614.1"/>
    <property type="molecule type" value="Genomic_DNA"/>
</dbReference>
<comment type="caution">
    <text evidence="1">The sequence shown here is derived from an EMBL/GenBank/DDBJ whole genome shotgun (WGS) entry which is preliminary data.</text>
</comment>
<proteinExistence type="predicted"/>
<evidence type="ECO:0000313" key="1">
    <source>
        <dbReference type="EMBL" id="KKM21614.1"/>
    </source>
</evidence>
<organism evidence="1">
    <name type="scientific">marine sediment metagenome</name>
    <dbReference type="NCBI Taxonomy" id="412755"/>
    <lineage>
        <taxon>unclassified sequences</taxon>
        <taxon>metagenomes</taxon>
        <taxon>ecological metagenomes</taxon>
    </lineage>
</organism>
<protein>
    <submittedName>
        <fullName evidence="1">Uncharacterized protein</fullName>
    </submittedName>
</protein>
<sequence>MSRLKHGLNEQFTGGLNVGAPNDKGLLSVPIPVSFGMGWKELYEGFTDGILYTADTTPKWEHTVETTGTTAAVAGGLGLLPQDDTDNSSSLLQWTTPTLLMGANTKQFYFETRATLTDNGTDPNQAESFIGFTEDVSTTNFVGGTGVAWAFEDGFGFAHLDGDTAISFVAMQSDVIQIVTTGKEYVSGVPRRLGCWYDGTSYKLYVDGELVTTQIRSVYNDDAVMGMSLYSKNGEAKTKDLVINYVYLAVEL</sequence>
<dbReference type="AlphaFoldDB" id="A0A0F9IP65"/>